<dbReference type="EMBL" id="CP039347">
    <property type="protein sequence ID" value="QCD86713.1"/>
    <property type="molecule type" value="Genomic_DNA"/>
</dbReference>
<keyword evidence="2" id="KW-1185">Reference proteome</keyword>
<gene>
    <name evidence="1" type="ORF">DEO72_LG3g1238</name>
</gene>
<dbReference type="AlphaFoldDB" id="A0A4D6LDZ0"/>
<name>A0A4D6LDZ0_VIGUN</name>
<evidence type="ECO:0000313" key="2">
    <source>
        <dbReference type="Proteomes" id="UP000501690"/>
    </source>
</evidence>
<dbReference type="Proteomes" id="UP000501690">
    <property type="component" value="Linkage Group LG3"/>
</dbReference>
<protein>
    <submittedName>
        <fullName evidence="1">Uncharacterized protein</fullName>
    </submittedName>
</protein>
<reference evidence="1 2" key="1">
    <citation type="submission" date="2019-04" db="EMBL/GenBank/DDBJ databases">
        <title>An improved genome assembly and genetic linkage map for asparagus bean, Vigna unguiculata ssp. sesquipedialis.</title>
        <authorList>
            <person name="Xia Q."/>
            <person name="Zhang R."/>
            <person name="Dong Y."/>
        </authorList>
    </citation>
    <scope>NUCLEOTIDE SEQUENCE [LARGE SCALE GENOMIC DNA]</scope>
    <source>
        <tissue evidence="1">Leaf</tissue>
    </source>
</reference>
<sequence>MDGMAKRRRKTHTHQQLLRQRCADMRITTMQGLLSGNNVSNVEGVGTDDTIVLIGSLVLGDLHLGDRDLRME</sequence>
<evidence type="ECO:0000313" key="1">
    <source>
        <dbReference type="EMBL" id="QCD86713.1"/>
    </source>
</evidence>
<organism evidence="1 2">
    <name type="scientific">Vigna unguiculata</name>
    <name type="common">Cowpea</name>
    <dbReference type="NCBI Taxonomy" id="3917"/>
    <lineage>
        <taxon>Eukaryota</taxon>
        <taxon>Viridiplantae</taxon>
        <taxon>Streptophyta</taxon>
        <taxon>Embryophyta</taxon>
        <taxon>Tracheophyta</taxon>
        <taxon>Spermatophyta</taxon>
        <taxon>Magnoliopsida</taxon>
        <taxon>eudicotyledons</taxon>
        <taxon>Gunneridae</taxon>
        <taxon>Pentapetalae</taxon>
        <taxon>rosids</taxon>
        <taxon>fabids</taxon>
        <taxon>Fabales</taxon>
        <taxon>Fabaceae</taxon>
        <taxon>Papilionoideae</taxon>
        <taxon>50 kb inversion clade</taxon>
        <taxon>NPAAA clade</taxon>
        <taxon>indigoferoid/millettioid clade</taxon>
        <taxon>Phaseoleae</taxon>
        <taxon>Vigna</taxon>
    </lineage>
</organism>
<proteinExistence type="predicted"/>
<accession>A0A4D6LDZ0</accession>